<protein>
    <submittedName>
        <fullName evidence="1">NYN domain-containing protein</fullName>
    </submittedName>
</protein>
<keyword evidence="2" id="KW-1185">Reference proteome</keyword>
<proteinExistence type="predicted"/>
<dbReference type="CDD" id="cd10912">
    <property type="entry name" value="PIN_YacP-like"/>
    <property type="match status" value="1"/>
</dbReference>
<sequence>MAVSKPTLIVDGYNVIHARADGANRPVGDLESERDWLIAAVADYSGYRGVSAVVVFDAYNRKDLENRETTVSGVQVVFTKFGETADTYIEALVYAIMGSHPEARRSRRNRRVEVVSSDSAVQQLVLGGGATRMSAREWLIDVKRVKRRSAHLKQEKVPVQHNRLSETVNADVHATLDAMRKSDVAVNQKK</sequence>
<dbReference type="PANTHER" id="PTHR34547:SF1">
    <property type="entry name" value="YACP-LIKE NYN DOMAIN PROTEIN"/>
    <property type="match status" value="1"/>
</dbReference>
<evidence type="ECO:0000313" key="1">
    <source>
        <dbReference type="EMBL" id="MSS18824.1"/>
    </source>
</evidence>
<comment type="caution">
    <text evidence="1">The sequence shown here is derived from an EMBL/GenBank/DDBJ whole genome shotgun (WGS) entry which is preliminary data.</text>
</comment>
<dbReference type="EMBL" id="VUMO01000001">
    <property type="protein sequence ID" value="MSS18824.1"/>
    <property type="molecule type" value="Genomic_DNA"/>
</dbReference>
<dbReference type="AlphaFoldDB" id="A0A7X2NEA9"/>
<name>A0A7X2NEA9_9FIRM</name>
<organism evidence="1 2">
    <name type="scientific">Pseudoramibacter porci</name>
    <dbReference type="NCBI Taxonomy" id="2606631"/>
    <lineage>
        <taxon>Bacteria</taxon>
        <taxon>Bacillati</taxon>
        <taxon>Bacillota</taxon>
        <taxon>Clostridia</taxon>
        <taxon>Eubacteriales</taxon>
        <taxon>Eubacteriaceae</taxon>
        <taxon>Pseudoramibacter</taxon>
    </lineage>
</organism>
<dbReference type="PANTHER" id="PTHR34547">
    <property type="entry name" value="YACP-LIKE NYN DOMAIN PROTEIN"/>
    <property type="match status" value="1"/>
</dbReference>
<reference evidence="1 2" key="1">
    <citation type="submission" date="2019-08" db="EMBL/GenBank/DDBJ databases">
        <title>In-depth cultivation of the pig gut microbiome towards novel bacterial diversity and tailored functional studies.</title>
        <authorList>
            <person name="Wylensek D."/>
            <person name="Hitch T.C.A."/>
            <person name="Clavel T."/>
        </authorList>
    </citation>
    <scope>NUCLEOTIDE SEQUENCE [LARGE SCALE GENOMIC DNA]</scope>
    <source>
        <strain evidence="1 2">RF-744-FAT-4</strain>
    </source>
</reference>
<dbReference type="Proteomes" id="UP000461754">
    <property type="component" value="Unassembled WGS sequence"/>
</dbReference>
<dbReference type="Pfam" id="PF05991">
    <property type="entry name" value="NYN_YacP"/>
    <property type="match status" value="1"/>
</dbReference>
<dbReference type="InterPro" id="IPR010298">
    <property type="entry name" value="YacP-like"/>
</dbReference>
<evidence type="ECO:0000313" key="2">
    <source>
        <dbReference type="Proteomes" id="UP000461754"/>
    </source>
</evidence>
<dbReference type="RefSeq" id="WP_154575232.1">
    <property type="nucleotide sequence ID" value="NZ_VUMO01000001.1"/>
</dbReference>
<gene>
    <name evidence="1" type="ORF">FYJ52_00090</name>
</gene>
<accession>A0A7X2NEA9</accession>